<dbReference type="Pfam" id="PF12166">
    <property type="entry name" value="Piezo_cap"/>
    <property type="match status" value="1"/>
</dbReference>
<dbReference type="GO" id="GO:0006457">
    <property type="term" value="P:protein folding"/>
    <property type="evidence" value="ECO:0007669"/>
    <property type="project" value="InterPro"/>
</dbReference>
<sequence>MILLVASAAHVIVAVASAGKPMLQRCMAEDQAALLTVSVPVLPFEVPERVSRLLGLEAAVKALSHLAILGTGAPAARIQATKKSLQVLVSRESKAREPKLKELRRMEANEMQSCGRSPVPEDADMTDKPQLKFPDTRGASGRGSGGSGDRHSAPRAAPARRIIALSPEELTQGFLLHEEQLAMLQHQVSIVFKFPEDAPIARGLMKAVREWQAEYKDRMRILATPPWILAPILLAMTDEGTTWTETMTARFLWVDPLFKGIWEQPEMDDLLETDDSFEVVASTMKAIYDQTCRSCGLINSMLIYMPQKDDTVVRKLRIDHKLGDTKAKLKYIRPDKRQSDFSETVSETRQQDESSWPRRQWEDRPCWQREEERGVARPVDADSEVLLIELDSGPVMWRMSQATLHGGDESVGLKCLSANTVGIAIGVAFACNAAACVLSCWEQWSCFMLGVFQCIFLYELLCSLVWYCTAPGYNIFCHVEDLPLSNVPNSFTWMERAGLQCYLREGLAARMKAGNVQGVALLFGAAFVRRLAQGVKQTPAGPADQRAPAFSGGFVSMWVRKVAQCEADGLWLLCLVASGAMSSYVSAGWDALRASSAVWRSEALGPMQKYCLLSQCVLVLSNLIVLALFYCQVMESHNYDSFLGLQRSEQTVLEVTWAHLVVGVLAAIQAQALFLWIGGIFIAMQLGLVCLESRSAAKIWLAGIVAVEQFVQEWISGPRSPLPKDQFHLVWKAQKEVEYPSILDACDSDESSQGFALADTSSCEAGILGNIGAIVKWVVRCMDSAPRAMTAYHGDCVQRSYQWGGKTVRRVFRFGSEARATVAELHAPEPASLIGARSQVFLPKNTVLMTVLLEESYLVVQWRSILKLMRHNATSHMQLAVLVLLLLSAELGMASQETSHDKLLWVPPHVLAWCARCSAYLRLAEVVEVLLLVQYVYTFKLITFPDEEVESYWGLHNQQPAQHEAEAKDCDRSEFHGFRAGAAAVSTGKSLLAAFLVVLCNGLQWVYGSGPDLWLRRLVGLWTDCYEDCLPMLCQGDTPDNERRELPAGNGGCCDRNNLHVAVLGLRLHASDGALDLSSTHVFESYDVPGLRFFVLWLALLLGSTVTPLLAPQHRGWTLARVLYLAPLLETTSMWKDLDGLARLAFQGFLEWGSTDVTLTFMALFCVRDLRRVQEDHAKGEDEAFGASPGPGEEESHPSVHHKHSYVQQHASRQPHVSIISLGEHILLSPATGFQVVAFLLVCFQAPVAVELAGCSEKAKQRLRYIPVWIGETGRPLTVLLQSLGVQKFREGHNRAISFSSDAATGSFPDRSVSFSWANLWIFVIFLISNLQALALERWEGDFQAENQNQIERIDLRERWYQEHLLHWRRLELRRLRAIWQNRRGELTTQAFVQAAAKAAGPCGELLKMDSAPEGSSHGVTPILPVAPMAAAVEYQAMAGGPENFRSTLRSSMMRANVFALESLFVLGCYGWMLLCPEVQWPGHTKNAWRCTLLFTFGVAYMLRLNAMARWLLPRELAQEELTVVILWIMSILVSFAVGALLKGTLDWMTCCLAVFLYCLGSWLNTWSELQRKWWKARAENKGRCYTLGLFSLSRNINYFGDVVLFLGWAVATGCWWNLWAPATMAASFYFYHIPDKDQYLSKRYSSDWPEYVSRIEAAEEINQCVCEHLKDLQLQRLRRISAKEVSERKTLLLERCARAGEVVQDAAAAPQASQVQEGSATLQTGIPEEAAGDAEYSGSDIYLHCFMRSCKIFFYHQLQLMLFTRGTRAGRSVEGRKTATTDGVQSLHCFGGEETDLRRTPKCPRSLTPLLSAGEVKSGRGGLELDETLRKWLAVCRHAWSGRTSRGANTAGKILCLVMAFSRLVRRRRLAHLERERLHVLSCSRLEAACVAASAFLQLQGEAGFVCRCQGGRRASQAVHDSPVQYKRAQVRCLEMARGALGLLVDDFLYTYDPATLDAKLKGLIMFNLTIVLLKVLYQLPIFPTSFDYVQLKVAPAGPLPGQNNEEAKQLVLVTDAVRELEERGLVGHSLLGLLSAIGTPFVTAAAWAILRTFVEGGDGQQDPPTQKCEHGKLGSRDFIGHLLSEHVASLDLALHRDARDCLDFAGLRKPAMDLFAPCCFCIVLISWNSLMDNRESFADSLSSSSFSGKQVMAVALFIGLLVEARAEYTWYTQHRSKGPDGWQFQAKERNLQPTMNLIMYFAQRIILLTELVTLHSFFIVRLVVQQHHLPAEMLFYVFFMLYLALTSLQLRYDVHVTSGGLGLTHSMNFFYSVAFKAYLAVPFVEEMRVLTDWTVTRTSMDFFMWMKLEVLQGGLLLVGLALLIAASLCKAATADSQSNRLTSGTLTATLLVQSSDQAKSKHNPKDFDGRSRMDTSNARALSVTWVEESERSFDSTDPSSLAESLDLSDIQEDPIFISQATTKTLRVSSNLEAQYTGKEMDFLLTFRSSEFGVHRCTRMAEIAAANFAQRLCAEFGCCQKLPQNAGRSRQEDAQENAKRNLPKMQQALPQQRLKAEVASEKSAPAPMGYSGSWGVMGIYLGPGLSESENRRSVGKGANPLNCVVYAVGRFLRLVFQAGYHIAQQITAVKDLCNGIYIARIQHLLKTEFKLYYQLMNLFRSPELLLTVTGTFGAQKIDGEMDFLAELDDGHLGFDSAGGPFLKVNGTRVQSDPRLKAPETFGSLGTTAISPIPGSEQGSQETGEMPQASENTNVDDDLRQIQELQEELDHHFGDVPMPSVGRFAGVADSEMPLGDVTVATELRGLCIALFLGADQCLAESALKNPASTANKRRDMFGKRARKAYGLRTKKAAARKTFLVRMNVCYWYQEMQKELDKFKGMQEGLQKDYEARMGLIAQQQETELVKQEFDSIEEDAVVYKLVGPVMVKQNVDDAKANVAKRLEYISGELDRFCTEDCTVQHIALDSGRANTSGVSAMLSRGRHARHGYAKLQLRNAAQLAAAIFLATLATFFIAGQEAPIDFVRARWIGGPVARSPGRIPCQSEHALAACFPQGSRTARRAEESDVEEEDEAPDVDLDKDPNWLKVKQEMARIWDMRYESEDWLIADDVKGIMDEHLQTIIGKSNYLDMEETFVEVADGEPKPGEISKEDFTEIAGAYVYGTLYTE</sequence>
<keyword evidence="7" id="KW-1185">Reference proteome</keyword>
<dbReference type="EMBL" id="LSRX01000408">
    <property type="protein sequence ID" value="OLP98107.1"/>
    <property type="molecule type" value="Genomic_DNA"/>
</dbReference>
<feature type="compositionally biased region" description="Acidic residues" evidence="2">
    <location>
        <begin position="3024"/>
        <end position="3035"/>
    </location>
</feature>
<feature type="transmembrane region" description="Helical" evidence="3">
    <location>
        <begin position="1524"/>
        <end position="1542"/>
    </location>
</feature>
<feature type="compositionally biased region" description="Basic and acidic residues" evidence="2">
    <location>
        <begin position="96"/>
        <end position="108"/>
    </location>
</feature>
<comment type="caution">
    <text evidence="6">The sequence shown here is derived from an EMBL/GenBank/DDBJ whole genome shotgun (WGS) entry which is preliminary data.</text>
</comment>
<feature type="chain" id="PRO_5010362176" evidence="4">
    <location>
        <begin position="19"/>
        <end position="3126"/>
    </location>
</feature>
<dbReference type="GO" id="GO:0008381">
    <property type="term" value="F:mechanosensitive monoatomic ion channel activity"/>
    <property type="evidence" value="ECO:0007669"/>
    <property type="project" value="InterPro"/>
</dbReference>
<feature type="region of interest" description="Disordered" evidence="2">
    <location>
        <begin position="1179"/>
        <end position="1207"/>
    </location>
</feature>
<keyword evidence="3" id="KW-0812">Transmembrane</keyword>
<feature type="region of interest" description="Disordered" evidence="2">
    <location>
        <begin position="3018"/>
        <end position="3037"/>
    </location>
</feature>
<keyword evidence="4" id="KW-0732">Signal</keyword>
<feature type="transmembrane region" description="Helical" evidence="3">
    <location>
        <begin position="2203"/>
        <end position="2226"/>
    </location>
</feature>
<feature type="transmembrane region" description="Helical" evidence="3">
    <location>
        <begin position="1487"/>
        <end position="1503"/>
    </location>
</feature>
<dbReference type="SUPFAM" id="SSF46579">
    <property type="entry name" value="Prefoldin"/>
    <property type="match status" value="1"/>
</dbReference>
<feature type="transmembrane region" description="Helical" evidence="3">
    <location>
        <begin position="1548"/>
        <end position="1567"/>
    </location>
</feature>
<feature type="transmembrane region" description="Helical" evidence="3">
    <location>
        <begin position="447"/>
        <end position="468"/>
    </location>
</feature>
<dbReference type="CDD" id="cd23161">
    <property type="entry name" value="Prefoldin_6"/>
    <property type="match status" value="1"/>
</dbReference>
<dbReference type="InterPro" id="IPR056770">
    <property type="entry name" value="Piezo_THU9_anchor"/>
</dbReference>
<dbReference type="PROSITE" id="PS50287">
    <property type="entry name" value="SRCR_2"/>
    <property type="match status" value="1"/>
</dbReference>
<evidence type="ECO:0000256" key="3">
    <source>
        <dbReference type="SAM" id="Phobius"/>
    </source>
</evidence>
<proteinExistence type="inferred from homology"/>
<evidence type="ECO:0000256" key="2">
    <source>
        <dbReference type="SAM" id="MobiDB-lite"/>
    </source>
</evidence>
<name>A0A1Q9DSF9_SYMMI</name>
<comment type="similarity">
    <text evidence="1">Belongs to the prefoldin subunit beta family.</text>
</comment>
<gene>
    <name evidence="6" type="primary">Pfdn6</name>
    <name evidence="6" type="ORF">AK812_SmicGene19489</name>
</gene>
<feature type="signal peptide" evidence="4">
    <location>
        <begin position="1"/>
        <end position="18"/>
    </location>
</feature>
<feature type="transmembrane region" description="Helical" evidence="3">
    <location>
        <begin position="2312"/>
        <end position="2330"/>
    </location>
</feature>
<dbReference type="OrthoDB" id="248120at2759"/>
<feature type="region of interest" description="Disordered" evidence="2">
    <location>
        <begin position="2676"/>
        <end position="2713"/>
    </location>
</feature>
<dbReference type="Gene3D" id="1.10.287.370">
    <property type="match status" value="1"/>
</dbReference>
<dbReference type="InterPro" id="IPR002777">
    <property type="entry name" value="PFD_beta-like"/>
</dbReference>
<evidence type="ECO:0000313" key="6">
    <source>
        <dbReference type="EMBL" id="OLP98107.1"/>
    </source>
</evidence>
<dbReference type="GO" id="GO:0016272">
    <property type="term" value="C:prefoldin complex"/>
    <property type="evidence" value="ECO:0007669"/>
    <property type="project" value="InterPro"/>
</dbReference>
<feature type="compositionally biased region" description="Polar residues" evidence="2">
    <location>
        <begin position="2697"/>
        <end position="2713"/>
    </location>
</feature>
<dbReference type="PROSITE" id="PS50244">
    <property type="entry name" value="S5A_REDUCTASE"/>
    <property type="match status" value="1"/>
</dbReference>
<dbReference type="Pfam" id="PF06966">
    <property type="entry name" value="DUF1295"/>
    <property type="match status" value="1"/>
</dbReference>
<feature type="transmembrane region" description="Helical" evidence="3">
    <location>
        <begin position="2235"/>
        <end position="2252"/>
    </location>
</feature>
<feature type="transmembrane region" description="Helical" evidence="3">
    <location>
        <begin position="1456"/>
        <end position="1475"/>
    </location>
</feature>
<reference evidence="6 7" key="1">
    <citation type="submission" date="2016-02" db="EMBL/GenBank/DDBJ databases">
        <title>Genome analysis of coral dinoflagellate symbionts highlights evolutionary adaptations to a symbiotic lifestyle.</title>
        <authorList>
            <person name="Aranda M."/>
            <person name="Li Y."/>
            <person name="Liew Y.J."/>
            <person name="Baumgarten S."/>
            <person name="Simakov O."/>
            <person name="Wilson M."/>
            <person name="Piel J."/>
            <person name="Ashoor H."/>
            <person name="Bougouffa S."/>
            <person name="Bajic V.B."/>
            <person name="Ryu T."/>
            <person name="Ravasi T."/>
            <person name="Bayer T."/>
            <person name="Micklem G."/>
            <person name="Kim H."/>
            <person name="Bhak J."/>
            <person name="Lajeunesse T.C."/>
            <person name="Voolstra C.R."/>
        </authorList>
    </citation>
    <scope>NUCLEOTIDE SEQUENCE [LARGE SCALE GENOMIC DNA]</scope>
    <source>
        <strain evidence="6 7">CCMP2467</strain>
    </source>
</reference>
<dbReference type="Gene3D" id="1.20.120.1630">
    <property type="match status" value="1"/>
</dbReference>
<feature type="domain" description="SRCR" evidence="5">
    <location>
        <begin position="1810"/>
        <end position="1935"/>
    </location>
</feature>
<dbReference type="GO" id="GO:0042391">
    <property type="term" value="P:regulation of membrane potential"/>
    <property type="evidence" value="ECO:0007669"/>
    <property type="project" value="TreeGrafter"/>
</dbReference>
<evidence type="ECO:0000256" key="1">
    <source>
        <dbReference type="ARBA" id="ARBA00008045"/>
    </source>
</evidence>
<dbReference type="Pfam" id="PF01920">
    <property type="entry name" value="Prefoldin_2"/>
    <property type="match status" value="1"/>
</dbReference>
<accession>A0A1Q9DSF9</accession>
<dbReference type="GO" id="GO:0005261">
    <property type="term" value="F:monoatomic cation channel activity"/>
    <property type="evidence" value="ECO:0007669"/>
    <property type="project" value="TreeGrafter"/>
</dbReference>
<dbReference type="GO" id="GO:0016020">
    <property type="term" value="C:membrane"/>
    <property type="evidence" value="ECO:0007669"/>
    <property type="project" value="InterPro"/>
</dbReference>
<feature type="transmembrane region" description="Helical" evidence="3">
    <location>
        <begin position="570"/>
        <end position="592"/>
    </location>
</feature>
<keyword evidence="3" id="KW-1133">Transmembrane helix</keyword>
<dbReference type="PANTHER" id="PTHR13167:SF25">
    <property type="entry name" value="PIEZO-TYPE MECHANOSENSITIVE ION CHANNEL COMPONENT"/>
    <property type="match status" value="1"/>
</dbReference>
<evidence type="ECO:0000313" key="7">
    <source>
        <dbReference type="Proteomes" id="UP000186817"/>
    </source>
</evidence>
<dbReference type="InterPro" id="IPR009053">
    <property type="entry name" value="Prefoldin"/>
</dbReference>
<keyword evidence="3" id="KW-0472">Membrane</keyword>
<dbReference type="InterPro" id="IPR010721">
    <property type="entry name" value="UstE-like"/>
</dbReference>
<feature type="region of interest" description="Disordered" evidence="2">
    <location>
        <begin position="96"/>
        <end position="156"/>
    </location>
</feature>
<organism evidence="6 7">
    <name type="scientific">Symbiodinium microadriaticum</name>
    <name type="common">Dinoflagellate</name>
    <name type="synonym">Zooxanthella microadriatica</name>
    <dbReference type="NCBI Taxonomy" id="2951"/>
    <lineage>
        <taxon>Eukaryota</taxon>
        <taxon>Sar</taxon>
        <taxon>Alveolata</taxon>
        <taxon>Dinophyceae</taxon>
        <taxon>Suessiales</taxon>
        <taxon>Symbiodiniaceae</taxon>
        <taxon>Symbiodinium</taxon>
    </lineage>
</organism>
<feature type="transmembrane region" description="Helical" evidence="3">
    <location>
        <begin position="2272"/>
        <end position="2292"/>
    </location>
</feature>
<dbReference type="Proteomes" id="UP000186817">
    <property type="component" value="Unassembled WGS sequence"/>
</dbReference>
<feature type="transmembrane region" description="Helical" evidence="3">
    <location>
        <begin position="651"/>
        <end position="668"/>
    </location>
</feature>
<feature type="transmembrane region" description="Helical" evidence="3">
    <location>
        <begin position="612"/>
        <end position="631"/>
    </location>
</feature>
<protein>
    <submittedName>
        <fullName evidence="6">Prefoldin subunit 6</fullName>
    </submittedName>
</protein>
<dbReference type="GO" id="GO:0071260">
    <property type="term" value="P:cellular response to mechanical stimulus"/>
    <property type="evidence" value="ECO:0007669"/>
    <property type="project" value="TreeGrafter"/>
</dbReference>
<dbReference type="Pfam" id="PF24874">
    <property type="entry name" value="Piezo_THU9_anchor"/>
    <property type="match status" value="1"/>
</dbReference>
<dbReference type="InterPro" id="IPR001190">
    <property type="entry name" value="SRCR"/>
</dbReference>
<feature type="transmembrane region" description="Helical" evidence="3">
    <location>
        <begin position="1317"/>
        <end position="1336"/>
    </location>
</feature>
<dbReference type="InterPro" id="IPR031334">
    <property type="entry name" value="Piezo_cap_dom"/>
</dbReference>
<evidence type="ECO:0000259" key="5">
    <source>
        <dbReference type="PROSITE" id="PS50287"/>
    </source>
</evidence>
<feature type="transmembrane region" description="Helical" evidence="3">
    <location>
        <begin position="1588"/>
        <end position="1611"/>
    </location>
</feature>
<dbReference type="InterPro" id="IPR027272">
    <property type="entry name" value="Piezo"/>
</dbReference>
<dbReference type="GO" id="GO:0050982">
    <property type="term" value="P:detection of mechanical stimulus"/>
    <property type="evidence" value="ECO:0007669"/>
    <property type="project" value="TreeGrafter"/>
</dbReference>
<evidence type="ECO:0000256" key="4">
    <source>
        <dbReference type="SAM" id="SignalP"/>
    </source>
</evidence>
<dbReference type="PANTHER" id="PTHR13167">
    <property type="entry name" value="PIEZO-TYPE MECHANOSENSITIVE ION CHANNEL COMPONENT"/>
    <property type="match status" value="1"/>
</dbReference>
<dbReference type="GO" id="GO:0051082">
    <property type="term" value="F:unfolded protein binding"/>
    <property type="evidence" value="ECO:0007669"/>
    <property type="project" value="InterPro"/>
</dbReference>